<organism evidence="20 21">
    <name type="scientific">Aureimonas ureilytica</name>
    <dbReference type="NCBI Taxonomy" id="401562"/>
    <lineage>
        <taxon>Bacteria</taxon>
        <taxon>Pseudomonadati</taxon>
        <taxon>Pseudomonadota</taxon>
        <taxon>Alphaproteobacteria</taxon>
        <taxon>Hyphomicrobiales</taxon>
        <taxon>Aurantimonadaceae</taxon>
        <taxon>Aureimonas</taxon>
    </lineage>
</organism>
<evidence type="ECO:0000256" key="14">
    <source>
        <dbReference type="ARBA" id="ARBA00023316"/>
    </source>
</evidence>
<evidence type="ECO:0000313" key="21">
    <source>
        <dbReference type="Proteomes" id="UP000078529"/>
    </source>
</evidence>
<feature type="binding site" evidence="18">
    <location>
        <position position="143"/>
    </location>
    <ligand>
        <name>UDP-N-acetyl-alpha-D-glucosamine</name>
        <dbReference type="ChEBI" id="CHEBI:57705"/>
    </ligand>
</feature>
<feature type="binding site" evidence="18">
    <location>
        <position position="77"/>
    </location>
    <ligand>
        <name>UDP-N-acetyl-alpha-D-glucosamine</name>
        <dbReference type="ChEBI" id="CHEBI:57705"/>
    </ligand>
</feature>
<dbReference type="PATRIC" id="fig|401562.4.peg.213"/>
<evidence type="ECO:0000256" key="18">
    <source>
        <dbReference type="HAMAP-Rule" id="MF_01631"/>
    </source>
</evidence>
<dbReference type="GO" id="GO:0005737">
    <property type="term" value="C:cytoplasm"/>
    <property type="evidence" value="ECO:0007669"/>
    <property type="project" value="UniProtKB-SubCell"/>
</dbReference>
<evidence type="ECO:0000256" key="5">
    <source>
        <dbReference type="ARBA" id="ARBA00022679"/>
    </source>
</evidence>
<feature type="binding site" evidence="18">
    <location>
        <position position="157"/>
    </location>
    <ligand>
        <name>UDP-N-acetyl-alpha-D-glucosamine</name>
        <dbReference type="ChEBI" id="CHEBI:57705"/>
    </ligand>
</feature>
<dbReference type="GO" id="GO:0019134">
    <property type="term" value="F:glucosamine-1-phosphate N-acetyltransferase activity"/>
    <property type="evidence" value="ECO:0007669"/>
    <property type="project" value="UniProtKB-UniRule"/>
</dbReference>
<evidence type="ECO:0000256" key="4">
    <source>
        <dbReference type="ARBA" id="ARBA00022490"/>
    </source>
</evidence>
<dbReference type="Pfam" id="PF00132">
    <property type="entry name" value="Hexapep"/>
    <property type="match status" value="1"/>
</dbReference>
<feature type="binding site" evidence="18">
    <location>
        <position position="318"/>
    </location>
    <ligand>
        <name>UDP-N-acetyl-alpha-D-glucosamine</name>
        <dbReference type="ChEBI" id="CHEBI:57705"/>
    </ligand>
</feature>
<dbReference type="Pfam" id="PF12804">
    <property type="entry name" value="NTP_transf_3"/>
    <property type="match status" value="1"/>
</dbReference>
<dbReference type="GO" id="GO:0016020">
    <property type="term" value="C:membrane"/>
    <property type="evidence" value="ECO:0007669"/>
    <property type="project" value="GOC"/>
</dbReference>
<dbReference type="Gene3D" id="2.160.10.10">
    <property type="entry name" value="Hexapeptide repeat proteins"/>
    <property type="match status" value="1"/>
</dbReference>
<feature type="binding site" evidence="18">
    <location>
        <position position="351"/>
    </location>
    <ligand>
        <name>UDP-N-acetyl-alpha-D-glucosamine</name>
        <dbReference type="ChEBI" id="CHEBI:57705"/>
    </ligand>
</feature>
<dbReference type="GO" id="GO:0000287">
    <property type="term" value="F:magnesium ion binding"/>
    <property type="evidence" value="ECO:0007669"/>
    <property type="project" value="UniProtKB-UniRule"/>
</dbReference>
<feature type="binding site" evidence="18">
    <location>
        <position position="425"/>
    </location>
    <ligand>
        <name>acetyl-CoA</name>
        <dbReference type="ChEBI" id="CHEBI:57288"/>
    </ligand>
</feature>
<dbReference type="InterPro" id="IPR029044">
    <property type="entry name" value="Nucleotide-diphossugar_trans"/>
</dbReference>
<protein>
    <recommendedName>
        <fullName evidence="18">Bifunctional protein GlmU</fullName>
    </recommendedName>
    <domain>
        <recommendedName>
            <fullName evidence="18">UDP-N-acetylglucosamine pyrophosphorylase</fullName>
            <ecNumber evidence="18">2.7.7.23</ecNumber>
        </recommendedName>
        <alternativeName>
            <fullName evidence="18">N-acetylglucosamine-1-phosphate uridyltransferase</fullName>
        </alternativeName>
    </domain>
    <domain>
        <recommendedName>
            <fullName evidence="18">Glucosamine-1-phosphate N-acetyltransferase</fullName>
            <ecNumber evidence="18">2.3.1.157</ecNumber>
        </recommendedName>
    </domain>
</protein>
<comment type="cofactor">
    <cofactor evidence="18">
        <name>Mg(2+)</name>
        <dbReference type="ChEBI" id="CHEBI:18420"/>
    </cofactor>
    <text evidence="18">Binds 1 Mg(2+) ion per subunit.</text>
</comment>
<feature type="binding site" evidence="18">
    <location>
        <position position="172"/>
    </location>
    <ligand>
        <name>UDP-N-acetyl-alpha-D-glucosamine</name>
        <dbReference type="ChEBI" id="CHEBI:57705"/>
    </ligand>
</feature>
<dbReference type="InterPro" id="IPR001451">
    <property type="entry name" value="Hexapep"/>
</dbReference>
<dbReference type="AlphaFoldDB" id="A0A147DBK5"/>
<feature type="active site" description="Proton acceptor" evidence="18">
    <location>
        <position position="348"/>
    </location>
</feature>
<keyword evidence="5 18" id="KW-0808">Transferase</keyword>
<dbReference type="PROSITE" id="PS00101">
    <property type="entry name" value="HEXAPEP_TRANSFERASES"/>
    <property type="match status" value="1"/>
</dbReference>
<comment type="catalytic activity">
    <reaction evidence="16 18">
        <text>N-acetyl-alpha-D-glucosamine 1-phosphate + UTP + H(+) = UDP-N-acetyl-alpha-D-glucosamine + diphosphate</text>
        <dbReference type="Rhea" id="RHEA:13509"/>
        <dbReference type="ChEBI" id="CHEBI:15378"/>
        <dbReference type="ChEBI" id="CHEBI:33019"/>
        <dbReference type="ChEBI" id="CHEBI:46398"/>
        <dbReference type="ChEBI" id="CHEBI:57705"/>
        <dbReference type="ChEBI" id="CHEBI:57776"/>
        <dbReference type="EC" id="2.7.7.23"/>
    </reaction>
</comment>
<keyword evidence="6 18" id="KW-0548">Nucleotidyltransferase</keyword>
<feature type="binding site" evidence="18">
    <location>
        <position position="408"/>
    </location>
    <ligand>
        <name>acetyl-CoA</name>
        <dbReference type="ChEBI" id="CHEBI:57288"/>
    </ligand>
</feature>
<keyword evidence="4 18" id="KW-0963">Cytoplasm</keyword>
<evidence type="ECO:0000256" key="16">
    <source>
        <dbReference type="ARBA" id="ARBA00048493"/>
    </source>
</evidence>
<keyword evidence="7 18" id="KW-0479">Metal-binding</keyword>
<dbReference type="HAMAP" id="MF_01631">
    <property type="entry name" value="GlmU"/>
    <property type="match status" value="1"/>
</dbReference>
<dbReference type="InterPro" id="IPR005882">
    <property type="entry name" value="Bifunctional_GlmU"/>
</dbReference>
<comment type="catalytic activity">
    <reaction evidence="15 18">
        <text>alpha-D-glucosamine 1-phosphate + acetyl-CoA = N-acetyl-alpha-D-glucosamine 1-phosphate + CoA + H(+)</text>
        <dbReference type="Rhea" id="RHEA:13725"/>
        <dbReference type="ChEBI" id="CHEBI:15378"/>
        <dbReference type="ChEBI" id="CHEBI:57287"/>
        <dbReference type="ChEBI" id="CHEBI:57288"/>
        <dbReference type="ChEBI" id="CHEBI:57776"/>
        <dbReference type="ChEBI" id="CHEBI:58516"/>
        <dbReference type="EC" id="2.3.1.157"/>
    </reaction>
</comment>
<dbReference type="InterPro" id="IPR025877">
    <property type="entry name" value="MobA-like_NTP_Trfase"/>
</dbReference>
<feature type="binding site" evidence="18">
    <location>
        <position position="390"/>
    </location>
    <ligand>
        <name>acetyl-CoA</name>
        <dbReference type="ChEBI" id="CHEBI:57288"/>
    </ligand>
</feature>
<evidence type="ECO:0000256" key="15">
    <source>
        <dbReference type="ARBA" id="ARBA00048247"/>
    </source>
</evidence>
<dbReference type="EMBL" id="LDQA01000001">
    <property type="protein sequence ID" value="KTR08556.1"/>
    <property type="molecule type" value="Genomic_DNA"/>
</dbReference>
<dbReference type="EC" id="2.3.1.157" evidence="18"/>
<reference evidence="20 21" key="1">
    <citation type="journal article" date="2016" name="Front. Microbiol.">
        <title>Genomic Resource of Rice Seed Associated Bacteria.</title>
        <authorList>
            <person name="Midha S."/>
            <person name="Bansal K."/>
            <person name="Sharma S."/>
            <person name="Kumar N."/>
            <person name="Patil P.P."/>
            <person name="Chaudhry V."/>
            <person name="Patil P.B."/>
        </authorList>
    </citation>
    <scope>NUCLEOTIDE SEQUENCE [LARGE SCALE GENOMIC DNA]</scope>
    <source>
        <strain evidence="20 21">NS365</strain>
    </source>
</reference>
<gene>
    <name evidence="18 20" type="primary">glmU</name>
    <name evidence="20" type="ORF">NS365_01060</name>
</gene>
<dbReference type="SUPFAM" id="SSF51161">
    <property type="entry name" value="Trimeric LpxA-like enzymes"/>
    <property type="match status" value="1"/>
</dbReference>
<feature type="binding site" evidence="18">
    <location>
        <position position="229"/>
    </location>
    <ligand>
        <name>UDP-N-acetyl-alpha-D-glucosamine</name>
        <dbReference type="ChEBI" id="CHEBI:57705"/>
    </ligand>
</feature>
<evidence type="ECO:0000256" key="8">
    <source>
        <dbReference type="ARBA" id="ARBA00022737"/>
    </source>
</evidence>
<sequence length="450" mass="47528">MIRTCLSIVLAAGEGTRMKSSRAKVLHEVARRPLVLHAVDAAMAAGSTETVVVAGRDAESVISLLSSSDPSLRHVSQEQRLGTAHAALAARRVLEQGFDDVLILFGDTPLVRAETLKAARAEIAAGTAVCVVGFRTSKPQGYGRLILEGADLVAIREEKDASEAERRIDLCNGGVMALDGRLALKLLTRIGNENAKGEFYLTDVVAIAREDGLPVRMVMADEEDVLGVNTRLELARVESLWQTRRREEMMLSGVTLVAPETVFFAADTVVEPDVVIEPNVVFGPGVVVRSGAVIHAFSHLEGASVGSKASVGPYARLRPGADLRAGAKVGNFVEIKSTTVGEGAKVSHLTYLGDASIGAETNIGAGTITCNYDGYNKYRTEIGARAFIGSNSALVAPLSIGDGAYIGSGSTVTEDVPADALAIARTRQVVKDGRGREINERNAARKAAKT</sequence>
<feature type="binding site" evidence="18">
    <location>
        <position position="24"/>
    </location>
    <ligand>
        <name>UDP-N-acetyl-alpha-D-glucosamine</name>
        <dbReference type="ChEBI" id="CHEBI:57705"/>
    </ligand>
</feature>
<evidence type="ECO:0000256" key="17">
    <source>
        <dbReference type="ARBA" id="ARBA00049628"/>
    </source>
</evidence>
<dbReference type="SUPFAM" id="SSF53448">
    <property type="entry name" value="Nucleotide-diphospho-sugar transferases"/>
    <property type="match status" value="1"/>
</dbReference>
<name>A0A147DBK5_9HYPH</name>
<comment type="similarity">
    <text evidence="2 18">In the C-terminal section; belongs to the transferase hexapeptide repeat family.</text>
</comment>
<dbReference type="UniPathway" id="UPA00973"/>
<comment type="subcellular location">
    <subcellularLocation>
        <location evidence="1 18">Cytoplasm</location>
    </subcellularLocation>
</comment>
<keyword evidence="13 18" id="KW-0012">Acyltransferase</keyword>
<keyword evidence="9 18" id="KW-0460">Magnesium</keyword>
<dbReference type="GO" id="GO:0000902">
    <property type="term" value="P:cell morphogenesis"/>
    <property type="evidence" value="ECO:0007669"/>
    <property type="project" value="UniProtKB-UniRule"/>
</dbReference>
<keyword evidence="21" id="KW-1185">Reference proteome</keyword>
<feature type="binding site" evidence="18">
    <location>
        <position position="362"/>
    </location>
    <ligand>
        <name>UDP-N-acetyl-alpha-D-glucosamine</name>
        <dbReference type="ChEBI" id="CHEBI:57705"/>
    </ligand>
</feature>
<feature type="binding site" evidence="18">
    <location>
        <begin position="10"/>
        <end position="13"/>
    </location>
    <ligand>
        <name>UDP-N-acetyl-alpha-D-glucosamine</name>
        <dbReference type="ChEBI" id="CHEBI:57705"/>
    </ligand>
</feature>
<feature type="binding site" evidence="18">
    <location>
        <position position="365"/>
    </location>
    <ligand>
        <name>acetyl-CoA</name>
        <dbReference type="ChEBI" id="CHEBI:57288"/>
    </ligand>
</feature>
<proteinExistence type="inferred from homology"/>
<dbReference type="NCBIfam" id="NF010933">
    <property type="entry name" value="PRK14353.1"/>
    <property type="match status" value="1"/>
</dbReference>
<feature type="binding site" evidence="18">
    <location>
        <position position="229"/>
    </location>
    <ligand>
        <name>Mg(2+)</name>
        <dbReference type="ChEBI" id="CHEBI:18420"/>
    </ligand>
</feature>
<keyword evidence="10 18" id="KW-0133">Cell shape</keyword>
<feature type="binding site" evidence="18">
    <location>
        <begin position="82"/>
        <end position="83"/>
    </location>
    <ligand>
        <name>UDP-N-acetyl-alpha-D-glucosamine</name>
        <dbReference type="ChEBI" id="CHEBI:57705"/>
    </ligand>
</feature>
<feature type="binding site" evidence="18">
    <location>
        <begin position="371"/>
        <end position="372"/>
    </location>
    <ligand>
        <name>acetyl-CoA</name>
        <dbReference type="ChEBI" id="CHEBI:57288"/>
    </ligand>
</feature>
<evidence type="ECO:0000256" key="2">
    <source>
        <dbReference type="ARBA" id="ARBA00007707"/>
    </source>
</evidence>
<feature type="region of interest" description="Linker" evidence="18">
    <location>
        <begin position="232"/>
        <end position="252"/>
    </location>
</feature>
<evidence type="ECO:0000256" key="10">
    <source>
        <dbReference type="ARBA" id="ARBA00022960"/>
    </source>
</evidence>
<dbReference type="GO" id="GO:0008360">
    <property type="term" value="P:regulation of cell shape"/>
    <property type="evidence" value="ECO:0007669"/>
    <property type="project" value="UniProtKB-KW"/>
</dbReference>
<keyword evidence="14 18" id="KW-0961">Cell wall biogenesis/degradation</keyword>
<feature type="binding site" evidence="18">
    <location>
        <position position="107"/>
    </location>
    <ligand>
        <name>Mg(2+)</name>
        <dbReference type="ChEBI" id="CHEBI:18420"/>
    </ligand>
</feature>
<dbReference type="UniPathway" id="UPA00113">
    <property type="reaction ID" value="UER00532"/>
</dbReference>
<evidence type="ECO:0000259" key="19">
    <source>
        <dbReference type="Pfam" id="PF12804"/>
    </source>
</evidence>
<evidence type="ECO:0000256" key="9">
    <source>
        <dbReference type="ARBA" id="ARBA00022842"/>
    </source>
</evidence>
<dbReference type="Proteomes" id="UP000078529">
    <property type="component" value="Unassembled WGS sequence"/>
</dbReference>
<dbReference type="PANTHER" id="PTHR43584:SF3">
    <property type="entry name" value="BIFUNCTIONAL PROTEIN GLMU"/>
    <property type="match status" value="1"/>
</dbReference>
<evidence type="ECO:0000256" key="3">
    <source>
        <dbReference type="ARBA" id="ARBA00007947"/>
    </source>
</evidence>
<feature type="region of interest" description="Pyrophosphorylase" evidence="18">
    <location>
        <begin position="1"/>
        <end position="231"/>
    </location>
</feature>
<evidence type="ECO:0000256" key="6">
    <source>
        <dbReference type="ARBA" id="ARBA00022695"/>
    </source>
</evidence>
<dbReference type="Gene3D" id="3.90.550.10">
    <property type="entry name" value="Spore Coat Polysaccharide Biosynthesis Protein SpsA, Chain A"/>
    <property type="match status" value="1"/>
</dbReference>
<evidence type="ECO:0000256" key="1">
    <source>
        <dbReference type="ARBA" id="ARBA00004496"/>
    </source>
</evidence>
<comment type="caution">
    <text evidence="18">Lacks conserved residue(s) required for the propagation of feature annotation.</text>
</comment>
<dbReference type="InterPro" id="IPR018357">
    <property type="entry name" value="Hexapep_transf_CS"/>
</dbReference>
<dbReference type="InterPro" id="IPR038009">
    <property type="entry name" value="GlmU_C_LbH"/>
</dbReference>
<feature type="binding site" evidence="18">
    <location>
        <position position="336"/>
    </location>
    <ligand>
        <name>UDP-N-acetyl-alpha-D-glucosamine</name>
        <dbReference type="ChEBI" id="CHEBI:57705"/>
    </ligand>
</feature>
<dbReference type="GO" id="GO:0003977">
    <property type="term" value="F:UDP-N-acetylglucosamine diphosphorylase activity"/>
    <property type="evidence" value="ECO:0007669"/>
    <property type="project" value="UniProtKB-UniRule"/>
</dbReference>
<feature type="region of interest" description="N-acetyltransferase" evidence="18">
    <location>
        <begin position="253"/>
        <end position="450"/>
    </location>
</feature>
<evidence type="ECO:0000256" key="12">
    <source>
        <dbReference type="ARBA" id="ARBA00023268"/>
    </source>
</evidence>
<accession>A0A147DBK5</accession>
<dbReference type="GO" id="GO:0071555">
    <property type="term" value="P:cell wall organization"/>
    <property type="evidence" value="ECO:0007669"/>
    <property type="project" value="UniProtKB-KW"/>
</dbReference>
<keyword evidence="11 18" id="KW-0573">Peptidoglycan synthesis</keyword>
<comment type="similarity">
    <text evidence="3 18">In the N-terminal section; belongs to the N-acetylglucosamine-1-phosphate uridyltransferase family.</text>
</comment>
<comment type="caution">
    <text evidence="20">The sequence shown here is derived from an EMBL/GenBank/DDBJ whole genome shotgun (WGS) entry which is preliminary data.</text>
</comment>
<dbReference type="GO" id="GO:0006048">
    <property type="term" value="P:UDP-N-acetylglucosamine biosynthetic process"/>
    <property type="evidence" value="ECO:0007669"/>
    <property type="project" value="UniProtKB-UniPathway"/>
</dbReference>
<comment type="pathway">
    <text evidence="18">Bacterial outer membrane biogenesis; LPS lipid A biosynthesis.</text>
</comment>
<dbReference type="InterPro" id="IPR050065">
    <property type="entry name" value="GlmU-like"/>
</dbReference>
<feature type="domain" description="MobA-like NTP transferase" evidence="19">
    <location>
        <begin position="8"/>
        <end position="135"/>
    </location>
</feature>
<comment type="subunit">
    <text evidence="18">Homotrimer.</text>
</comment>
<dbReference type="EC" id="2.7.7.23" evidence="18"/>
<comment type="pathway">
    <text evidence="18">Nucleotide-sugar biosynthesis; UDP-N-acetyl-alpha-D-glucosamine biosynthesis; UDP-N-acetyl-alpha-D-glucosamine from N-acetyl-alpha-D-glucosamine 1-phosphate: step 1/1.</text>
</comment>
<comment type="function">
    <text evidence="17 18">Catalyzes the last two sequential reactions in the de novo biosynthetic pathway for UDP-N-acetylglucosamine (UDP-GlcNAc). The C-terminal domain catalyzes the transfer of acetyl group from acetyl coenzyme A to glucosamine-1-phosphate (GlcN-1-P) to produce N-acetylglucosamine-1-phosphate (GlcNAc-1-P), which is converted into UDP-GlcNAc by the transfer of uridine 5-monophosphate (from uridine 5-triphosphate), a reaction catalyzed by the N-terminal domain.</text>
</comment>
<dbReference type="CDD" id="cd02540">
    <property type="entry name" value="GT2_GlmU_N_bac"/>
    <property type="match status" value="1"/>
</dbReference>
<dbReference type="GO" id="GO:0009252">
    <property type="term" value="P:peptidoglycan biosynthetic process"/>
    <property type="evidence" value="ECO:0007669"/>
    <property type="project" value="UniProtKB-UniRule"/>
</dbReference>
<evidence type="ECO:0000256" key="11">
    <source>
        <dbReference type="ARBA" id="ARBA00022984"/>
    </source>
</evidence>
<keyword evidence="8 18" id="KW-0677">Repeat</keyword>
<keyword evidence="12 18" id="KW-0511">Multifunctional enzyme</keyword>
<evidence type="ECO:0000256" key="13">
    <source>
        <dbReference type="ARBA" id="ARBA00023315"/>
    </source>
</evidence>
<dbReference type="CDD" id="cd03353">
    <property type="entry name" value="LbH_GlmU_C"/>
    <property type="match status" value="1"/>
</dbReference>
<evidence type="ECO:0000313" key="20">
    <source>
        <dbReference type="EMBL" id="KTR08556.1"/>
    </source>
</evidence>
<dbReference type="InterPro" id="IPR011004">
    <property type="entry name" value="Trimer_LpxA-like_sf"/>
</dbReference>
<dbReference type="NCBIfam" id="TIGR01173">
    <property type="entry name" value="glmU"/>
    <property type="match status" value="1"/>
</dbReference>
<evidence type="ECO:0000256" key="7">
    <source>
        <dbReference type="ARBA" id="ARBA00022723"/>
    </source>
</evidence>
<dbReference type="GO" id="GO:0009245">
    <property type="term" value="P:lipid A biosynthetic process"/>
    <property type="evidence" value="ECO:0007669"/>
    <property type="project" value="UniProtKB-UniRule"/>
</dbReference>
<comment type="pathway">
    <text evidence="18">Nucleotide-sugar biosynthesis; UDP-N-acetyl-alpha-D-glucosamine biosynthesis; N-acetyl-alpha-D-glucosamine 1-phosphate from alpha-D-glucosamine 6-phosphate (route II): step 2/2.</text>
</comment>
<dbReference type="PANTHER" id="PTHR43584">
    <property type="entry name" value="NUCLEOTIDYL TRANSFERASE"/>
    <property type="match status" value="1"/>
</dbReference>
<dbReference type="RefSeq" id="WP_058598414.1">
    <property type="nucleotide sequence ID" value="NZ_LDQA01000001.1"/>
</dbReference>